<dbReference type="InterPro" id="IPR021136">
    <property type="entry name" value="Flagellar_hook_control-like_C"/>
</dbReference>
<dbReference type="Gene3D" id="3.30.750.140">
    <property type="match status" value="1"/>
</dbReference>
<protein>
    <submittedName>
        <fullName evidence="3">Flagellar hook-length control protein FliK</fullName>
    </submittedName>
</protein>
<feature type="domain" description="Flagellar hook-length control protein-like C-terminal" evidence="2">
    <location>
        <begin position="292"/>
        <end position="367"/>
    </location>
</feature>
<feature type="region of interest" description="Disordered" evidence="1">
    <location>
        <begin position="14"/>
        <end position="38"/>
    </location>
</feature>
<keyword evidence="4" id="KW-1185">Reference proteome</keyword>
<evidence type="ECO:0000259" key="2">
    <source>
        <dbReference type="Pfam" id="PF02120"/>
    </source>
</evidence>
<dbReference type="CDD" id="cd17470">
    <property type="entry name" value="T3SS_Flik_C"/>
    <property type="match status" value="1"/>
</dbReference>
<dbReference type="Proteomes" id="UP001056539">
    <property type="component" value="Chromosome"/>
</dbReference>
<keyword evidence="3" id="KW-0966">Cell projection</keyword>
<keyword evidence="3" id="KW-0282">Flagellum</keyword>
<dbReference type="Pfam" id="PF02120">
    <property type="entry name" value="Flg_hook"/>
    <property type="match status" value="1"/>
</dbReference>
<feature type="region of interest" description="Disordered" evidence="1">
    <location>
        <begin position="362"/>
        <end position="387"/>
    </location>
</feature>
<reference evidence="3" key="1">
    <citation type="submission" date="2021-04" db="EMBL/GenBank/DDBJ databases">
        <authorList>
            <person name="Postec A."/>
        </authorList>
    </citation>
    <scope>NUCLEOTIDE SEQUENCE</scope>
    <source>
        <strain evidence="3">F1F22</strain>
    </source>
</reference>
<evidence type="ECO:0000256" key="1">
    <source>
        <dbReference type="SAM" id="MobiDB-lite"/>
    </source>
</evidence>
<evidence type="ECO:0000313" key="3">
    <source>
        <dbReference type="EMBL" id="URA10904.1"/>
    </source>
</evidence>
<accession>A0AAX3BEZ5</accession>
<dbReference type="RefSeq" id="WP_271436036.1">
    <property type="nucleotide sequence ID" value="NZ_CP073355.1"/>
</dbReference>
<dbReference type="KEGG" id="taqu:KDW03_03635"/>
<feature type="compositionally biased region" description="Polar residues" evidence="1">
    <location>
        <begin position="14"/>
        <end position="33"/>
    </location>
</feature>
<name>A0AAX3BEZ5_9SPIR</name>
<sequence>MNMVVFPKLQETLSQEKMSLSQKTTESSRVSLSSEKKTDFEKTLQKVIHDDTRQKKSSVDSLLPEEKLKKIQEDVATLIEHPEMQTDENIARLLEELMAFLTQGTVNIPQEKKAGATSVLSALKELVSQWEKGMLSKQDFLKELFSWLQGLETANQVFLSLPSQGESSQVSSFDVSLSRREESKPLVDNAQDNLSSPFRVVDKRTQRSETLSPTTTFSRKETVQKEFSSRIETLIKQIEGKNQIDGKEMVSPQIQKSFQDNGIKLAPALPSLPRVSVEQMLQQVAGKALITLRDGQSEMRLQLTPPDLGRMEMKIVLEDGQMRGKIVVSTPEAKALFDQNLGELQRQLQQVGVQVGSLDVSLGQSGRGEEESPSFVSKAGPSHEGSEVIGMVSEERSSLWKDNRINYVV</sequence>
<keyword evidence="3" id="KW-0969">Cilium</keyword>
<dbReference type="EMBL" id="CP073355">
    <property type="protein sequence ID" value="URA10904.1"/>
    <property type="molecule type" value="Genomic_DNA"/>
</dbReference>
<evidence type="ECO:0000313" key="4">
    <source>
        <dbReference type="Proteomes" id="UP001056539"/>
    </source>
</evidence>
<proteinExistence type="predicted"/>
<reference evidence="3" key="2">
    <citation type="submission" date="2022-06" db="EMBL/GenBank/DDBJ databases">
        <title>Thermospira aquatica gen. nov., sp. nov.</title>
        <authorList>
            <person name="Ben Ali Gam Z."/>
            <person name="Labat M."/>
        </authorList>
    </citation>
    <scope>NUCLEOTIDE SEQUENCE</scope>
    <source>
        <strain evidence="3">F1F22</strain>
    </source>
</reference>
<organism evidence="3 4">
    <name type="scientific">Thermospira aquatica</name>
    <dbReference type="NCBI Taxonomy" id="2828656"/>
    <lineage>
        <taxon>Bacteria</taxon>
        <taxon>Pseudomonadati</taxon>
        <taxon>Spirochaetota</taxon>
        <taxon>Spirochaetia</taxon>
        <taxon>Brevinematales</taxon>
        <taxon>Thermospiraceae</taxon>
        <taxon>Thermospira</taxon>
    </lineage>
</organism>
<dbReference type="InterPro" id="IPR038610">
    <property type="entry name" value="FliK-like_C_sf"/>
</dbReference>
<gene>
    <name evidence="3" type="ORF">KDW03_03635</name>
</gene>
<dbReference type="AlphaFoldDB" id="A0AAX3BEZ5"/>